<organism evidence="2 3">
    <name type="scientific">Portunus trituberculatus</name>
    <name type="common">Swimming crab</name>
    <name type="synonym">Neptunus trituberculatus</name>
    <dbReference type="NCBI Taxonomy" id="210409"/>
    <lineage>
        <taxon>Eukaryota</taxon>
        <taxon>Metazoa</taxon>
        <taxon>Ecdysozoa</taxon>
        <taxon>Arthropoda</taxon>
        <taxon>Crustacea</taxon>
        <taxon>Multicrustacea</taxon>
        <taxon>Malacostraca</taxon>
        <taxon>Eumalacostraca</taxon>
        <taxon>Eucarida</taxon>
        <taxon>Decapoda</taxon>
        <taxon>Pleocyemata</taxon>
        <taxon>Brachyura</taxon>
        <taxon>Eubrachyura</taxon>
        <taxon>Portunoidea</taxon>
        <taxon>Portunidae</taxon>
        <taxon>Portuninae</taxon>
        <taxon>Portunus</taxon>
    </lineage>
</organism>
<feature type="region of interest" description="Disordered" evidence="1">
    <location>
        <begin position="38"/>
        <end position="61"/>
    </location>
</feature>
<feature type="compositionally biased region" description="Basic residues" evidence="1">
    <location>
        <begin position="52"/>
        <end position="61"/>
    </location>
</feature>
<comment type="caution">
    <text evidence="2">The sequence shown here is derived from an EMBL/GenBank/DDBJ whole genome shotgun (WGS) entry which is preliminary data.</text>
</comment>
<evidence type="ECO:0000256" key="1">
    <source>
        <dbReference type="SAM" id="MobiDB-lite"/>
    </source>
</evidence>
<accession>A0A5B7JRF7</accession>
<keyword evidence="3" id="KW-1185">Reference proteome</keyword>
<gene>
    <name evidence="2" type="ORF">E2C01_092331</name>
</gene>
<protein>
    <submittedName>
        <fullName evidence="2">Uncharacterized protein</fullName>
    </submittedName>
</protein>
<dbReference type="AlphaFoldDB" id="A0A5B7JRF7"/>
<reference evidence="2 3" key="1">
    <citation type="submission" date="2019-05" db="EMBL/GenBank/DDBJ databases">
        <title>Another draft genome of Portunus trituberculatus and its Hox gene families provides insights of decapod evolution.</title>
        <authorList>
            <person name="Jeong J.-H."/>
            <person name="Song I."/>
            <person name="Kim S."/>
            <person name="Choi T."/>
            <person name="Kim D."/>
            <person name="Ryu S."/>
            <person name="Kim W."/>
        </authorList>
    </citation>
    <scope>NUCLEOTIDE SEQUENCE [LARGE SCALE GENOMIC DNA]</scope>
    <source>
        <tissue evidence="2">Muscle</tissue>
    </source>
</reference>
<dbReference type="EMBL" id="VSRR010108355">
    <property type="protein sequence ID" value="MPC97043.1"/>
    <property type="molecule type" value="Genomic_DNA"/>
</dbReference>
<feature type="compositionally biased region" description="Basic and acidic residues" evidence="1">
    <location>
        <begin position="42"/>
        <end position="51"/>
    </location>
</feature>
<sequence length="61" mass="6759">MPGEPRHILLFILGAANAQTAVTSAHLSFVHLFAPLPTAPHPVHESSERGKWPRARKRELL</sequence>
<evidence type="ECO:0000313" key="3">
    <source>
        <dbReference type="Proteomes" id="UP000324222"/>
    </source>
</evidence>
<name>A0A5B7JRF7_PORTR</name>
<proteinExistence type="predicted"/>
<dbReference type="Proteomes" id="UP000324222">
    <property type="component" value="Unassembled WGS sequence"/>
</dbReference>
<evidence type="ECO:0000313" key="2">
    <source>
        <dbReference type="EMBL" id="MPC97043.1"/>
    </source>
</evidence>